<accession>A0ABT6CAM3</accession>
<dbReference type="PANTHER" id="PTHR43138">
    <property type="entry name" value="ACETYLTRANSFERASE, GNAT FAMILY"/>
    <property type="match status" value="1"/>
</dbReference>
<dbReference type="InterPro" id="IPR000182">
    <property type="entry name" value="GNAT_dom"/>
</dbReference>
<organism evidence="2 3">
    <name type="scientific">Luteipulveratus flavus</name>
    <dbReference type="NCBI Taxonomy" id="3031728"/>
    <lineage>
        <taxon>Bacteria</taxon>
        <taxon>Bacillati</taxon>
        <taxon>Actinomycetota</taxon>
        <taxon>Actinomycetes</taxon>
        <taxon>Micrococcales</taxon>
        <taxon>Dermacoccaceae</taxon>
        <taxon>Luteipulveratus</taxon>
    </lineage>
</organism>
<dbReference type="Pfam" id="PF00583">
    <property type="entry name" value="Acetyltransf_1"/>
    <property type="match status" value="1"/>
</dbReference>
<evidence type="ECO:0000313" key="3">
    <source>
        <dbReference type="Proteomes" id="UP001528912"/>
    </source>
</evidence>
<evidence type="ECO:0000259" key="1">
    <source>
        <dbReference type="PROSITE" id="PS51186"/>
    </source>
</evidence>
<dbReference type="RefSeq" id="WP_277193201.1">
    <property type="nucleotide sequence ID" value="NZ_JAROAV010000044.1"/>
</dbReference>
<dbReference type="PANTHER" id="PTHR43138:SF1">
    <property type="entry name" value="N-ACETYLTRANSFERASE ACA1"/>
    <property type="match status" value="1"/>
</dbReference>
<comment type="caution">
    <text evidence="2">The sequence shown here is derived from an EMBL/GenBank/DDBJ whole genome shotgun (WGS) entry which is preliminary data.</text>
</comment>
<name>A0ABT6CAM3_9MICO</name>
<dbReference type="InterPro" id="IPR016181">
    <property type="entry name" value="Acyl_CoA_acyltransferase"/>
</dbReference>
<sequence length="161" mass="17229">MQIRPYADADWAGVAPIVLDVVRSADTFPYDPDTSVETLRSIWIEQPPGLTVVATDGDTYLGTAKMGANRPRPHDHVATASYMVSRGARGRGVGRALVEHSLDWARAAGFSAIQFNAVAASNVGAVGLYESLGFSVIGTVPQAFRHPTDGLVGLHVMHRFL</sequence>
<feature type="domain" description="N-acetyltransferase" evidence="1">
    <location>
        <begin position="1"/>
        <end position="161"/>
    </location>
</feature>
<proteinExistence type="predicted"/>
<evidence type="ECO:0000313" key="2">
    <source>
        <dbReference type="EMBL" id="MDF8265940.1"/>
    </source>
</evidence>
<dbReference type="EMBL" id="JAROAV010000044">
    <property type="protein sequence ID" value="MDF8265940.1"/>
    <property type="molecule type" value="Genomic_DNA"/>
</dbReference>
<dbReference type="SUPFAM" id="SSF55729">
    <property type="entry name" value="Acyl-CoA N-acyltransferases (Nat)"/>
    <property type="match status" value="1"/>
</dbReference>
<dbReference type="PROSITE" id="PS51186">
    <property type="entry name" value="GNAT"/>
    <property type="match status" value="1"/>
</dbReference>
<dbReference type="Gene3D" id="3.40.630.30">
    <property type="match status" value="1"/>
</dbReference>
<reference evidence="2 3" key="1">
    <citation type="submission" date="2023-03" db="EMBL/GenBank/DDBJ databases">
        <title>YIM 133296 draft genome.</title>
        <authorList>
            <person name="Xiong L."/>
        </authorList>
    </citation>
    <scope>NUCLEOTIDE SEQUENCE [LARGE SCALE GENOMIC DNA]</scope>
    <source>
        <strain evidence="2 3">YIM 133296</strain>
    </source>
</reference>
<dbReference type="Proteomes" id="UP001528912">
    <property type="component" value="Unassembled WGS sequence"/>
</dbReference>
<keyword evidence="3" id="KW-1185">Reference proteome</keyword>
<gene>
    <name evidence="2" type="ORF">P4R38_16960</name>
</gene>
<protein>
    <submittedName>
        <fullName evidence="2">GNAT family N-acetyltransferase</fullName>
    </submittedName>
</protein>
<dbReference type="InterPro" id="IPR052742">
    <property type="entry name" value="Mito_N-acetyltransferase"/>
</dbReference>